<sequence length="56" mass="6351">MPFVDYCEAHHADHITTEIALTWATDTPHSSNEVYRSRRLTGAQRQLRSAPTQLGL</sequence>
<keyword evidence="3" id="KW-1185">Reference proteome</keyword>
<name>X0Q035_RHOWR</name>
<organism evidence="2 3">
    <name type="scientific">Rhodococcus wratislaviensis NBRC 100605</name>
    <dbReference type="NCBI Taxonomy" id="1219028"/>
    <lineage>
        <taxon>Bacteria</taxon>
        <taxon>Bacillati</taxon>
        <taxon>Actinomycetota</taxon>
        <taxon>Actinomycetes</taxon>
        <taxon>Mycobacteriales</taxon>
        <taxon>Nocardiaceae</taxon>
        <taxon>Rhodococcus</taxon>
    </lineage>
</organism>
<protein>
    <submittedName>
        <fullName evidence="2">Uncharacterized protein</fullName>
    </submittedName>
</protein>
<evidence type="ECO:0000256" key="1">
    <source>
        <dbReference type="SAM" id="MobiDB-lite"/>
    </source>
</evidence>
<reference evidence="2 3" key="1">
    <citation type="submission" date="2014-02" db="EMBL/GenBank/DDBJ databases">
        <title>Whole genome shotgun sequence of Rhodococcus wratislaviensis NBRC 100605.</title>
        <authorList>
            <person name="Hosoyama A."/>
            <person name="Tsuchikane K."/>
            <person name="Yoshida I."/>
            <person name="Ohji S."/>
            <person name="Ichikawa N."/>
            <person name="Yamazoe A."/>
            <person name="Fujita N."/>
        </authorList>
    </citation>
    <scope>NUCLEOTIDE SEQUENCE [LARGE SCALE GENOMIC DNA]</scope>
    <source>
        <strain evidence="2 3">NBRC 100605</strain>
    </source>
</reference>
<dbReference type="AlphaFoldDB" id="X0Q035"/>
<dbReference type="EMBL" id="BAWF01000073">
    <property type="protein sequence ID" value="GAF49263.1"/>
    <property type="molecule type" value="Genomic_DNA"/>
</dbReference>
<gene>
    <name evidence="2" type="ORF">RW1_073_00120</name>
</gene>
<dbReference type="Proteomes" id="UP000019491">
    <property type="component" value="Unassembled WGS sequence"/>
</dbReference>
<comment type="caution">
    <text evidence="2">The sequence shown here is derived from an EMBL/GenBank/DDBJ whole genome shotgun (WGS) entry which is preliminary data.</text>
</comment>
<proteinExistence type="predicted"/>
<evidence type="ECO:0000313" key="2">
    <source>
        <dbReference type="EMBL" id="GAF49263.1"/>
    </source>
</evidence>
<feature type="region of interest" description="Disordered" evidence="1">
    <location>
        <begin position="28"/>
        <end position="56"/>
    </location>
</feature>
<accession>X0Q035</accession>
<feature type="compositionally biased region" description="Polar residues" evidence="1">
    <location>
        <begin position="43"/>
        <end position="56"/>
    </location>
</feature>
<evidence type="ECO:0000313" key="3">
    <source>
        <dbReference type="Proteomes" id="UP000019491"/>
    </source>
</evidence>